<organism evidence="2 3">
    <name type="scientific">Mariniflexile gromovii</name>
    <dbReference type="NCBI Taxonomy" id="362523"/>
    <lineage>
        <taxon>Bacteria</taxon>
        <taxon>Pseudomonadati</taxon>
        <taxon>Bacteroidota</taxon>
        <taxon>Flavobacteriia</taxon>
        <taxon>Flavobacteriales</taxon>
        <taxon>Flavobacteriaceae</taxon>
        <taxon>Mariniflexile</taxon>
    </lineage>
</organism>
<dbReference type="Pfam" id="PF13568">
    <property type="entry name" value="OMP_b-brl_2"/>
    <property type="match status" value="1"/>
</dbReference>
<name>A0ABS4BQD4_9FLAO</name>
<proteinExistence type="predicted"/>
<evidence type="ECO:0000313" key="2">
    <source>
        <dbReference type="EMBL" id="MBP0902231.1"/>
    </source>
</evidence>
<evidence type="ECO:0000259" key="1">
    <source>
        <dbReference type="Pfam" id="PF13568"/>
    </source>
</evidence>
<evidence type="ECO:0000313" key="3">
    <source>
        <dbReference type="Proteomes" id="UP000670776"/>
    </source>
</evidence>
<accession>A0ABS4BQD4</accession>
<comment type="caution">
    <text evidence="2">The sequence shown here is derived from an EMBL/GenBank/DDBJ whole genome shotgun (WGS) entry which is preliminary data.</text>
</comment>
<dbReference type="Proteomes" id="UP000670776">
    <property type="component" value="Unassembled WGS sequence"/>
</dbReference>
<gene>
    <name evidence="2" type="ORF">J8H85_00195</name>
</gene>
<keyword evidence="3" id="KW-1185">Reference proteome</keyword>
<reference evidence="2 3" key="1">
    <citation type="submission" date="2021-04" db="EMBL/GenBank/DDBJ databases">
        <title>Mariniflexile gromovii gen. nov., sp. nov., a gliding bacterium isolated from the sea urchin Strongylocentrotus intermedius.</title>
        <authorList>
            <person name="Ko S."/>
            <person name="Le V."/>
            <person name="Ahn C.-Y."/>
            <person name="Oh H.-M."/>
        </authorList>
    </citation>
    <scope>NUCLEOTIDE SEQUENCE [LARGE SCALE GENOMIC DNA]</scope>
    <source>
        <strain evidence="2 3">KCTC 12570</strain>
    </source>
</reference>
<dbReference type="InterPro" id="IPR025665">
    <property type="entry name" value="Beta-barrel_OMP_2"/>
</dbReference>
<dbReference type="EMBL" id="JAGJCB010000001">
    <property type="protein sequence ID" value="MBP0902231.1"/>
    <property type="molecule type" value="Genomic_DNA"/>
</dbReference>
<dbReference type="RefSeq" id="WP_209651490.1">
    <property type="nucleotide sequence ID" value="NZ_JAGJCB010000001.1"/>
</dbReference>
<sequence>MKHKIIKNGFIVAVLFLSSISLKAQIKYGAQIHGQLNTASFTAETSPLPDKDWKFGYGGGFFVEIPISSAFSLKPSLNYLQKGVKTTEKRPGGEGGGTFTQKTRINLDYIEVPILAIYNLDNNQSKWYVGVGPSFGYGISGNAEVFDTMQVGPQTNTEFFKVKTFKDVEDGGMGFKRFDFGLNAIVGIHFLEKGMVQLGYIHGLSNIANKDDFEGNKYNNRSILLSLGYQFK</sequence>
<protein>
    <submittedName>
        <fullName evidence="2">PorT family protein</fullName>
    </submittedName>
</protein>
<feature type="domain" description="Outer membrane protein beta-barrel" evidence="1">
    <location>
        <begin position="39"/>
        <end position="208"/>
    </location>
</feature>